<sequence length="161" mass="18377">MGRAKSNSLRSLVISHHNNKKTPKEIYDLLVGKVSLSTVYEWINLFKKTGRVESLKSTGRKRTVATRANKQKKIFTIDGGLNIQNHRVYAYSREDADEKGGIYGLTKFPLSVMVWVGLTKNRSTGPYFIEKGKTVDSNYYVKKILPFAKREGNRLFGSDKW</sequence>
<reference evidence="1" key="1">
    <citation type="submission" date="2021-02" db="EMBL/GenBank/DDBJ databases">
        <authorList>
            <person name="Nowell W R."/>
        </authorList>
    </citation>
    <scope>NUCLEOTIDE SEQUENCE</scope>
    <source>
        <strain evidence="1">Ploen Becks lab</strain>
    </source>
</reference>
<dbReference type="Gene3D" id="1.10.10.10">
    <property type="entry name" value="Winged helix-like DNA-binding domain superfamily/Winged helix DNA-binding domain"/>
    <property type="match status" value="1"/>
</dbReference>
<dbReference type="InterPro" id="IPR036388">
    <property type="entry name" value="WH-like_DNA-bd_sf"/>
</dbReference>
<evidence type="ECO:0000313" key="1">
    <source>
        <dbReference type="EMBL" id="CAF0980310.1"/>
    </source>
</evidence>
<name>A0A814FGE0_9BILA</name>
<dbReference type="PANTHER" id="PTHR46068:SF1">
    <property type="entry name" value="TRANSPOSASE IS30-LIKE HTH DOMAIN-CONTAINING PROTEIN"/>
    <property type="match status" value="1"/>
</dbReference>
<dbReference type="Proteomes" id="UP000663879">
    <property type="component" value="Unassembled WGS sequence"/>
</dbReference>
<protein>
    <submittedName>
        <fullName evidence="1">Uncharacterized protein</fullName>
    </submittedName>
</protein>
<proteinExistence type="predicted"/>
<dbReference type="EMBL" id="CAJNOC010003385">
    <property type="protein sequence ID" value="CAF0980310.1"/>
    <property type="molecule type" value="Genomic_DNA"/>
</dbReference>
<dbReference type="SUPFAM" id="SSF46689">
    <property type="entry name" value="Homeodomain-like"/>
    <property type="match status" value="1"/>
</dbReference>
<gene>
    <name evidence="1" type="ORF">OXX778_LOCUS15381</name>
</gene>
<organism evidence="1 2">
    <name type="scientific">Brachionus calyciflorus</name>
    <dbReference type="NCBI Taxonomy" id="104777"/>
    <lineage>
        <taxon>Eukaryota</taxon>
        <taxon>Metazoa</taxon>
        <taxon>Spiralia</taxon>
        <taxon>Gnathifera</taxon>
        <taxon>Rotifera</taxon>
        <taxon>Eurotatoria</taxon>
        <taxon>Monogononta</taxon>
        <taxon>Pseudotrocha</taxon>
        <taxon>Ploima</taxon>
        <taxon>Brachionidae</taxon>
        <taxon>Brachionus</taxon>
    </lineage>
</organism>
<evidence type="ECO:0000313" key="2">
    <source>
        <dbReference type="Proteomes" id="UP000663879"/>
    </source>
</evidence>
<keyword evidence="2" id="KW-1185">Reference proteome</keyword>
<feature type="non-terminal residue" evidence="1">
    <location>
        <position position="1"/>
    </location>
</feature>
<accession>A0A814FGE0</accession>
<dbReference type="InterPro" id="IPR009057">
    <property type="entry name" value="Homeodomain-like_sf"/>
</dbReference>
<dbReference type="OrthoDB" id="10048574at2759"/>
<dbReference type="PANTHER" id="PTHR46068">
    <property type="entry name" value="PROTEIN CBG27172"/>
    <property type="match status" value="1"/>
</dbReference>
<dbReference type="AlphaFoldDB" id="A0A814FGE0"/>
<comment type="caution">
    <text evidence="1">The sequence shown here is derived from an EMBL/GenBank/DDBJ whole genome shotgun (WGS) entry which is preliminary data.</text>
</comment>